<evidence type="ECO:0000313" key="2">
    <source>
        <dbReference type="EMBL" id="MFC4606802.1"/>
    </source>
</evidence>
<dbReference type="RefSeq" id="WP_381191497.1">
    <property type="nucleotide sequence ID" value="NZ_JBHSFE010000004.1"/>
</dbReference>
<evidence type="ECO:0000259" key="1">
    <source>
        <dbReference type="PROSITE" id="PS50987"/>
    </source>
</evidence>
<sequence length="52" mass="5905">MRQPTVSHHLKTMATAGLLAREKRGTWVWYSVDRDGMRAVRDILRSPVGALI</sequence>
<accession>A0ABV9G1N8</accession>
<dbReference type="SUPFAM" id="SSF46785">
    <property type="entry name" value="Winged helix' DNA-binding domain"/>
    <property type="match status" value="1"/>
</dbReference>
<dbReference type="InterPro" id="IPR036388">
    <property type="entry name" value="WH-like_DNA-bd_sf"/>
</dbReference>
<dbReference type="Proteomes" id="UP001595993">
    <property type="component" value="Unassembled WGS sequence"/>
</dbReference>
<organism evidence="2 3">
    <name type="scientific">Streptomyces maoxianensis</name>
    <dbReference type="NCBI Taxonomy" id="1459942"/>
    <lineage>
        <taxon>Bacteria</taxon>
        <taxon>Bacillati</taxon>
        <taxon>Actinomycetota</taxon>
        <taxon>Actinomycetes</taxon>
        <taxon>Kitasatosporales</taxon>
        <taxon>Streptomycetaceae</taxon>
        <taxon>Streptomyces</taxon>
    </lineage>
</organism>
<dbReference type="InterPro" id="IPR036390">
    <property type="entry name" value="WH_DNA-bd_sf"/>
</dbReference>
<dbReference type="CDD" id="cd00090">
    <property type="entry name" value="HTH_ARSR"/>
    <property type="match status" value="1"/>
</dbReference>
<evidence type="ECO:0000313" key="3">
    <source>
        <dbReference type="Proteomes" id="UP001595993"/>
    </source>
</evidence>
<dbReference type="InterPro" id="IPR001845">
    <property type="entry name" value="HTH_ArsR_DNA-bd_dom"/>
</dbReference>
<gene>
    <name evidence="2" type="ORF">ACFO9E_03015</name>
</gene>
<proteinExistence type="predicted"/>
<protein>
    <submittedName>
        <fullName evidence="2">ArsR/SmtB family transcription factor</fullName>
    </submittedName>
</protein>
<name>A0ABV9G1N8_9ACTN</name>
<keyword evidence="3" id="KW-1185">Reference proteome</keyword>
<dbReference type="Gene3D" id="1.10.10.10">
    <property type="entry name" value="Winged helix-like DNA-binding domain superfamily/Winged helix DNA-binding domain"/>
    <property type="match status" value="1"/>
</dbReference>
<dbReference type="EMBL" id="JBHSFE010000004">
    <property type="protein sequence ID" value="MFC4606802.1"/>
    <property type="molecule type" value="Genomic_DNA"/>
</dbReference>
<dbReference type="PRINTS" id="PR00778">
    <property type="entry name" value="HTHARSR"/>
</dbReference>
<comment type="caution">
    <text evidence="2">The sequence shown here is derived from an EMBL/GenBank/DDBJ whole genome shotgun (WGS) entry which is preliminary data.</text>
</comment>
<feature type="domain" description="HTH arsR-type" evidence="1">
    <location>
        <begin position="1"/>
        <end position="52"/>
    </location>
</feature>
<dbReference type="InterPro" id="IPR011991">
    <property type="entry name" value="ArsR-like_HTH"/>
</dbReference>
<dbReference type="PROSITE" id="PS50987">
    <property type="entry name" value="HTH_ARSR_2"/>
    <property type="match status" value="1"/>
</dbReference>
<reference evidence="3" key="1">
    <citation type="journal article" date="2019" name="Int. J. Syst. Evol. Microbiol.">
        <title>The Global Catalogue of Microorganisms (GCM) 10K type strain sequencing project: providing services to taxonomists for standard genome sequencing and annotation.</title>
        <authorList>
            <consortium name="The Broad Institute Genomics Platform"/>
            <consortium name="The Broad Institute Genome Sequencing Center for Infectious Disease"/>
            <person name="Wu L."/>
            <person name="Ma J."/>
        </authorList>
    </citation>
    <scope>NUCLEOTIDE SEQUENCE [LARGE SCALE GENOMIC DNA]</scope>
    <source>
        <strain evidence="3">CGMCC 4.7139</strain>
    </source>
</reference>